<evidence type="ECO:0000313" key="6">
    <source>
        <dbReference type="Proteomes" id="UP000234855"/>
    </source>
</evidence>
<sequence>MVEKTTDVKAKNLWWRIIVNGAVSIFVFLGFYAGVFIVHKGYNLIPYSIKLLFDNWWSIFNKIKTFTIYSSVTFISFIVISIVQIIVTIFLLHEARGKFDKKERGVLKGTAFISVVTSSYVNAMLVLFLSGNNVTPYWWEFFVMLIAGIGLILFTVLFVPSTPVSSIRVCEAMILLSVTGILFYVVPFPSHMPWSLIYSFAIVAGLWITVVLFLDCIPETHMGMQFLDRITTLHVRHMLFRCHMRNVDSLDVNNPVEWDSQATKIVVNHYDDCKTKVISLNVIACIIIPITVLDWVNEKIPENLLKAITADSGTTFLLLMITSLIVCVVQMIRSYYWRRIQTLTIAMAEVQTLRYDPNGNVAENNLDAQQKTDESKEAKKVRKPKKQKNTKDSRKSQYQQLQDSLTCREMRGTVIKVKSPKEALNLKDDINLTWNTQSDGKGMTWKPGTLHVVNEDIVLYACDSQENQSVGDANIAATVTPNRQTEMQS</sequence>
<feature type="transmembrane region" description="Helical" evidence="2">
    <location>
        <begin position="316"/>
        <end position="336"/>
    </location>
</feature>
<keyword evidence="7" id="KW-1185">Reference proteome</keyword>
<feature type="transmembrane region" description="Helical" evidence="2">
    <location>
        <begin position="105"/>
        <end position="129"/>
    </location>
</feature>
<dbReference type="RefSeq" id="WP_101625774.1">
    <property type="nucleotide sequence ID" value="NZ_CP071591.1"/>
</dbReference>
<dbReference type="InterPro" id="IPR007110">
    <property type="entry name" value="Ig-like_dom"/>
</dbReference>
<feature type="compositionally biased region" description="Basic residues" evidence="1">
    <location>
        <begin position="379"/>
        <end position="388"/>
    </location>
</feature>
<reference evidence="4 6" key="1">
    <citation type="submission" date="2017-07" db="EMBL/GenBank/DDBJ databases">
        <title>Bifidobacterium novel species.</title>
        <authorList>
            <person name="Lugli G.A."/>
            <person name="Milani C."/>
            <person name="Duranti S."/>
            <person name="Mangifesta M."/>
        </authorList>
    </citation>
    <scope>NUCLEOTIDE SEQUENCE [LARGE SCALE GENOMIC DNA]</scope>
    <source>
        <strain evidence="4 6">45</strain>
    </source>
</reference>
<feature type="transmembrane region" description="Helical" evidence="2">
    <location>
        <begin position="66"/>
        <end position="93"/>
    </location>
</feature>
<reference evidence="5 7" key="2">
    <citation type="submission" date="2021-03" db="EMBL/GenBank/DDBJ databases">
        <title>Genome sequencing of Bifidobacterium imperatoris JCM 32708.</title>
        <authorList>
            <person name="Kim J."/>
        </authorList>
    </citation>
    <scope>NUCLEOTIDE SEQUENCE [LARGE SCALE GENOMIC DNA]</scope>
    <source>
        <strain evidence="5 7">JCM 32708</strain>
    </source>
</reference>
<gene>
    <name evidence="5" type="ORF">BLI708_01245</name>
    <name evidence="4" type="ORF">Tam1G_1123</name>
</gene>
<keyword evidence="2" id="KW-0812">Transmembrane</keyword>
<feature type="transmembrane region" description="Helical" evidence="2">
    <location>
        <begin position="141"/>
        <end position="160"/>
    </location>
</feature>
<evidence type="ECO:0000313" key="5">
    <source>
        <dbReference type="EMBL" id="QSY57985.1"/>
    </source>
</evidence>
<evidence type="ECO:0000256" key="1">
    <source>
        <dbReference type="SAM" id="MobiDB-lite"/>
    </source>
</evidence>
<evidence type="ECO:0000313" key="4">
    <source>
        <dbReference type="EMBL" id="PLS24795.1"/>
    </source>
</evidence>
<dbReference type="AlphaFoldDB" id="A0A2N5IS54"/>
<accession>A0A2N5IS54</accession>
<dbReference type="PROSITE" id="PS50835">
    <property type="entry name" value="IG_LIKE"/>
    <property type="match status" value="1"/>
</dbReference>
<organism evidence="4 6">
    <name type="scientific">Bifidobacterium imperatoris</name>
    <dbReference type="NCBI Taxonomy" id="2020965"/>
    <lineage>
        <taxon>Bacteria</taxon>
        <taxon>Bacillati</taxon>
        <taxon>Actinomycetota</taxon>
        <taxon>Actinomycetes</taxon>
        <taxon>Bifidobacteriales</taxon>
        <taxon>Bifidobacteriaceae</taxon>
        <taxon>Bifidobacterium</taxon>
    </lineage>
</organism>
<keyword evidence="2" id="KW-0472">Membrane</keyword>
<dbReference type="EMBL" id="CP071591">
    <property type="protein sequence ID" value="QSY57985.1"/>
    <property type="molecule type" value="Genomic_DNA"/>
</dbReference>
<evidence type="ECO:0000313" key="7">
    <source>
        <dbReference type="Proteomes" id="UP000663067"/>
    </source>
</evidence>
<protein>
    <recommendedName>
        <fullName evidence="3">Ig-like domain-containing protein</fullName>
    </recommendedName>
</protein>
<dbReference type="Proteomes" id="UP000234855">
    <property type="component" value="Unassembled WGS sequence"/>
</dbReference>
<feature type="transmembrane region" description="Helical" evidence="2">
    <location>
        <begin position="13"/>
        <end position="38"/>
    </location>
</feature>
<feature type="region of interest" description="Disordered" evidence="1">
    <location>
        <begin position="361"/>
        <end position="402"/>
    </location>
</feature>
<feature type="transmembrane region" description="Helical" evidence="2">
    <location>
        <begin position="172"/>
        <end position="190"/>
    </location>
</feature>
<keyword evidence="2" id="KW-1133">Transmembrane helix</keyword>
<evidence type="ECO:0000259" key="3">
    <source>
        <dbReference type="PROSITE" id="PS50835"/>
    </source>
</evidence>
<dbReference type="Proteomes" id="UP000663067">
    <property type="component" value="Chromosome"/>
</dbReference>
<proteinExistence type="predicted"/>
<evidence type="ECO:0000256" key="2">
    <source>
        <dbReference type="SAM" id="Phobius"/>
    </source>
</evidence>
<feature type="transmembrane region" description="Helical" evidence="2">
    <location>
        <begin position="196"/>
        <end position="217"/>
    </location>
</feature>
<feature type="domain" description="Ig-like" evidence="3">
    <location>
        <begin position="384"/>
        <end position="480"/>
    </location>
</feature>
<dbReference type="EMBL" id="NMWV01000014">
    <property type="protein sequence ID" value="PLS24795.1"/>
    <property type="molecule type" value="Genomic_DNA"/>
</dbReference>
<feature type="transmembrane region" description="Helical" evidence="2">
    <location>
        <begin position="277"/>
        <end position="296"/>
    </location>
</feature>
<name>A0A2N5IS54_9BIFI</name>